<dbReference type="PANTHER" id="PTHR48081:SF8">
    <property type="entry name" value="ALPHA_BETA HYDROLASE FOLD-3 DOMAIN-CONTAINING PROTEIN-RELATED"/>
    <property type="match status" value="1"/>
</dbReference>
<organism evidence="4 5">
    <name type="scientific">Thalassospira marina</name>
    <dbReference type="NCBI Taxonomy" id="2048283"/>
    <lineage>
        <taxon>Bacteria</taxon>
        <taxon>Pseudomonadati</taxon>
        <taxon>Pseudomonadota</taxon>
        <taxon>Alphaproteobacteria</taxon>
        <taxon>Rhodospirillales</taxon>
        <taxon>Thalassospiraceae</taxon>
        <taxon>Thalassospira</taxon>
    </lineage>
</organism>
<dbReference type="InterPro" id="IPR029058">
    <property type="entry name" value="AB_hydrolase_fold"/>
</dbReference>
<dbReference type="Gene3D" id="3.40.50.1820">
    <property type="entry name" value="alpha/beta hydrolase"/>
    <property type="match status" value="1"/>
</dbReference>
<dbReference type="InterPro" id="IPR002168">
    <property type="entry name" value="Lipase_GDXG_HIS_AS"/>
</dbReference>
<dbReference type="AlphaFoldDB" id="A0A2N3KR14"/>
<feature type="domain" description="Alpha/beta hydrolase fold-3" evidence="3">
    <location>
        <begin position="97"/>
        <end position="298"/>
    </location>
</feature>
<evidence type="ECO:0000256" key="2">
    <source>
        <dbReference type="ARBA" id="ARBA00022801"/>
    </source>
</evidence>
<dbReference type="PROSITE" id="PS01173">
    <property type="entry name" value="LIPASE_GDXG_HIS"/>
    <property type="match status" value="1"/>
</dbReference>
<proteinExistence type="inferred from homology"/>
<dbReference type="RefSeq" id="WP_101268733.1">
    <property type="nucleotide sequence ID" value="NZ_NWTK01000011.1"/>
</dbReference>
<keyword evidence="2" id="KW-0378">Hydrolase</keyword>
<dbReference type="PANTHER" id="PTHR48081">
    <property type="entry name" value="AB HYDROLASE SUPERFAMILY PROTEIN C4A8.06C"/>
    <property type="match status" value="1"/>
</dbReference>
<dbReference type="InterPro" id="IPR013094">
    <property type="entry name" value="AB_hydrolase_3"/>
</dbReference>
<dbReference type="SUPFAM" id="SSF53474">
    <property type="entry name" value="alpha/beta-Hydrolases"/>
    <property type="match status" value="1"/>
</dbReference>
<dbReference type="GO" id="GO:0016787">
    <property type="term" value="F:hydrolase activity"/>
    <property type="evidence" value="ECO:0007669"/>
    <property type="project" value="UniProtKB-KW"/>
</dbReference>
<dbReference type="OrthoDB" id="9806180at2"/>
<comment type="similarity">
    <text evidence="1">Belongs to the 'GDXG' lipolytic enzyme family.</text>
</comment>
<dbReference type="Pfam" id="PF07859">
    <property type="entry name" value="Abhydrolase_3"/>
    <property type="match status" value="1"/>
</dbReference>
<evidence type="ECO:0000256" key="1">
    <source>
        <dbReference type="ARBA" id="ARBA00010515"/>
    </source>
</evidence>
<sequence>MGQEEQARLPEVQDVLDVSVPPMPMDEGILAFQKQADGFYPPDAVNASIAQQREWYDTFCASFNPPDPAGLTYEDGEIAGVKVRYFHPSVQKTANCLLYFHGGGFVVGSCDSHHAICAEIAEFCGAELISVDYRLAPEHVWPAASDDGYAVLCQLLARGHRIVVIGDSAGANIAAGLMVRVMQEGGGDGDKGSIAGQVLVYPALGGDMTAGSYVEMAEAPGLSTQDVQYYRDILQAPEDEAVAYPLKAGDVGKLPPAYISSAFFDPLRDDGRDYAARLARAGVNVTYREEPQMVHGWLRARKMSTGARTGFDHLCRAIAGFCD</sequence>
<dbReference type="Proteomes" id="UP000233597">
    <property type="component" value="Unassembled WGS sequence"/>
</dbReference>
<reference evidence="4 5" key="1">
    <citation type="submission" date="2017-09" db="EMBL/GenBank/DDBJ databases">
        <title>Biodiversity and function of Thalassospira species in the particle-attached aromatic-hydrocarbon-degrading consortia from the surface seawater of the South China Sea.</title>
        <authorList>
            <person name="Dong C."/>
            <person name="Liu R."/>
            <person name="Shao Z."/>
        </authorList>
    </citation>
    <scope>NUCLEOTIDE SEQUENCE [LARGE SCALE GENOMIC DNA]</scope>
    <source>
        <strain evidence="4 5">CSC1P2</strain>
    </source>
</reference>
<name>A0A2N3KR14_9PROT</name>
<evidence type="ECO:0000313" key="5">
    <source>
        <dbReference type="Proteomes" id="UP000233597"/>
    </source>
</evidence>
<evidence type="ECO:0000259" key="3">
    <source>
        <dbReference type="Pfam" id="PF07859"/>
    </source>
</evidence>
<dbReference type="EMBL" id="NWTK01000011">
    <property type="protein sequence ID" value="PKR53004.1"/>
    <property type="molecule type" value="Genomic_DNA"/>
</dbReference>
<comment type="caution">
    <text evidence="4">The sequence shown here is derived from an EMBL/GenBank/DDBJ whole genome shotgun (WGS) entry which is preliminary data.</text>
</comment>
<dbReference type="InterPro" id="IPR050300">
    <property type="entry name" value="GDXG_lipolytic_enzyme"/>
</dbReference>
<evidence type="ECO:0000313" key="4">
    <source>
        <dbReference type="EMBL" id="PKR53004.1"/>
    </source>
</evidence>
<gene>
    <name evidence="4" type="ORF">COO20_17065</name>
</gene>
<accession>A0A2N3KR14</accession>
<protein>
    <submittedName>
        <fullName evidence="4">Carboxylesterase</fullName>
    </submittedName>
</protein>